<evidence type="ECO:0000313" key="3">
    <source>
        <dbReference type="EMBL" id="NLF52871.1"/>
    </source>
</evidence>
<dbReference type="CDD" id="cd10170">
    <property type="entry name" value="ASKHA_NBD_HSP70"/>
    <property type="match status" value="1"/>
</dbReference>
<dbReference type="GO" id="GO:0140662">
    <property type="term" value="F:ATP-dependent protein folding chaperone"/>
    <property type="evidence" value="ECO:0007669"/>
    <property type="project" value="InterPro"/>
</dbReference>
<keyword evidence="1" id="KW-0547">Nucleotide-binding</keyword>
<evidence type="ECO:0000313" key="4">
    <source>
        <dbReference type="Proteomes" id="UP000536534"/>
    </source>
</evidence>
<evidence type="ECO:0000256" key="2">
    <source>
        <dbReference type="ARBA" id="ARBA00022840"/>
    </source>
</evidence>
<protein>
    <submittedName>
        <fullName evidence="3">Hsp70 family protein</fullName>
    </submittedName>
</protein>
<dbReference type="InterPro" id="IPR021030">
    <property type="entry name" value="DUF3731"/>
</dbReference>
<accession>A0A7X7R6T0</accession>
<dbReference type="EMBL" id="JAAYYV010000009">
    <property type="protein sequence ID" value="NLF52871.1"/>
    <property type="molecule type" value="Genomic_DNA"/>
</dbReference>
<dbReference type="PANTHER" id="PTHR42749:SF1">
    <property type="entry name" value="CELL SHAPE-DETERMINING PROTEIN MREB"/>
    <property type="match status" value="1"/>
</dbReference>
<dbReference type="InterPro" id="IPR043129">
    <property type="entry name" value="ATPase_NBD"/>
</dbReference>
<reference evidence="3 4" key="1">
    <citation type="journal article" date="2020" name="Biotechnol. Biofuels">
        <title>New insights from the biogas microbiome by comprehensive genome-resolved metagenomics of nearly 1600 species originating from multiple anaerobic digesters.</title>
        <authorList>
            <person name="Campanaro S."/>
            <person name="Treu L."/>
            <person name="Rodriguez-R L.M."/>
            <person name="Kovalovszki A."/>
            <person name="Ziels R.M."/>
            <person name="Maus I."/>
            <person name="Zhu X."/>
            <person name="Kougias P.G."/>
            <person name="Basile A."/>
            <person name="Luo G."/>
            <person name="Schluter A."/>
            <person name="Konstantinidis K.T."/>
            <person name="Angelidaki I."/>
        </authorList>
    </citation>
    <scope>NUCLEOTIDE SEQUENCE [LARGE SCALE GENOMIC DNA]</scope>
    <source>
        <strain evidence="3">AS06rmzACSIP_256</strain>
    </source>
</reference>
<dbReference type="SUPFAM" id="SSF53067">
    <property type="entry name" value="Actin-like ATPase domain"/>
    <property type="match status" value="2"/>
</dbReference>
<dbReference type="InterPro" id="IPR013126">
    <property type="entry name" value="Hsp_70_fam"/>
</dbReference>
<dbReference type="AlphaFoldDB" id="A0A7X7R6T0"/>
<dbReference type="Pfam" id="PF00012">
    <property type="entry name" value="HSP70"/>
    <property type="match status" value="1"/>
</dbReference>
<organism evidence="3 4">
    <name type="scientific">Thauera phenolivorans</name>
    <dbReference type="NCBI Taxonomy" id="1792543"/>
    <lineage>
        <taxon>Bacteria</taxon>
        <taxon>Pseudomonadati</taxon>
        <taxon>Pseudomonadota</taxon>
        <taxon>Betaproteobacteria</taxon>
        <taxon>Rhodocyclales</taxon>
        <taxon>Zoogloeaceae</taxon>
        <taxon>Thauera</taxon>
    </lineage>
</organism>
<dbReference type="Pfam" id="PF12531">
    <property type="entry name" value="DUF3731"/>
    <property type="match status" value="1"/>
</dbReference>
<dbReference type="Proteomes" id="UP000536534">
    <property type="component" value="Unassembled WGS sequence"/>
</dbReference>
<keyword evidence="2" id="KW-0067">ATP-binding</keyword>
<name>A0A7X7R6T0_9RHOO</name>
<dbReference type="PANTHER" id="PTHR42749">
    <property type="entry name" value="CELL SHAPE-DETERMINING PROTEIN MREB"/>
    <property type="match status" value="1"/>
</dbReference>
<gene>
    <name evidence="3" type="ORF">GX576_00440</name>
</gene>
<sequence>MDYLVGIDLGTSNTVLAFARCGSQEIRILPVDQLVAAGEVDARAQLPSVRYHPAPGELPADDLRLPWQAGDPGGLADVVVGDFARELGTQVPGRQVASAKSWLSHPGVDRTAPILPWGAEPGVPKVSPLHASASYLAHLRAGWNVRFPDAPLERQWIVLTVPASFDEGARALTVEAARLAGLPQVHLLEEPQAAFHDWLFLHRAQLAAALTDAGLILVCDVGGGTTDFTLIRVEPGADGPLLTRIGVGDHLMLGGDNMDLTLAHAVERRMGEGTRLSAGRFSQLVQRCRVAKEQLLAADAPERVAVTLVGAGARLVGGARTVELEREEVERLIVDGFFPRVAADASPQRRRSAIVEFGLPHPADPAITRHLAEFLRRQAEERGEVEGDTGAGALPDTILLNGGVFHAHALIERLVDTIGGWRGGPPRVLNNAEPDLAVARGAVAHALARSGVGAGVGGGSARSYFLVLEDEAGGRRGICVLPRGTEEGREVPLPARSFALRLGQAVSFHLASTASSHAYRAGELINLDDPGFIRLPPLVAALPAPAGGRGREVAVRLTAALDEVGTLGVHCVSCADEGQRWRLSFALRGEPATAASDETGGLPPRFDDAIAAIESVFGSQSKEVDAKAVRQLRARLERLLGKRERWDLNLLRALFDALWERARRRRRSAEHERVWLNLAGYCLRPGQGAPLDEWRVEQLWSLFAQGIQYVNESRNWAEWWTLWRRAAGGLDAAAQLQLLETLAEHLEAMEAGRSGPLYASYDDMVRLTASLEQVPVMHRIEVGRWLLERLRRPAEKPHTWWALGRVGARELLYGSAHNVVPPAIAAEWLEAVCALDWKAVEPAAFAAAQLARRSGDRARDLPSALREEVATRLEAAKVPPSWVTMVREGGMLDEEDRRRSFGESLPPGLKLLREA</sequence>
<comment type="caution">
    <text evidence="3">The sequence shown here is derived from an EMBL/GenBank/DDBJ whole genome shotgun (WGS) entry which is preliminary data.</text>
</comment>
<dbReference type="GO" id="GO:0005524">
    <property type="term" value="F:ATP binding"/>
    <property type="evidence" value="ECO:0007669"/>
    <property type="project" value="UniProtKB-KW"/>
</dbReference>
<proteinExistence type="predicted"/>
<evidence type="ECO:0000256" key="1">
    <source>
        <dbReference type="ARBA" id="ARBA00022741"/>
    </source>
</evidence>
<dbReference type="Gene3D" id="3.30.420.40">
    <property type="match status" value="2"/>
</dbReference>
<dbReference type="PRINTS" id="PR00301">
    <property type="entry name" value="HEATSHOCK70"/>
</dbReference>
<dbReference type="Gene3D" id="3.90.640.10">
    <property type="entry name" value="Actin, Chain A, domain 4"/>
    <property type="match status" value="1"/>
</dbReference>